<keyword evidence="1" id="KW-0812">Transmembrane</keyword>
<feature type="transmembrane region" description="Helical" evidence="1">
    <location>
        <begin position="7"/>
        <end position="28"/>
    </location>
</feature>
<evidence type="ECO:0000313" key="2">
    <source>
        <dbReference type="EMBL" id="PCI78752.1"/>
    </source>
</evidence>
<reference evidence="3" key="1">
    <citation type="submission" date="2017-08" db="EMBL/GenBank/DDBJ databases">
        <title>A dynamic microbial community with high functional redundancy inhabits the cold, oxic subseafloor aquifer.</title>
        <authorList>
            <person name="Tully B.J."/>
            <person name="Wheat C.G."/>
            <person name="Glazer B.T."/>
            <person name="Huber J.A."/>
        </authorList>
    </citation>
    <scope>NUCLEOTIDE SEQUENCE [LARGE SCALE GENOMIC DNA]</scope>
</reference>
<evidence type="ECO:0000256" key="1">
    <source>
        <dbReference type="SAM" id="Phobius"/>
    </source>
</evidence>
<gene>
    <name evidence="2" type="ORF">COB21_00190</name>
</gene>
<evidence type="ECO:0008006" key="4">
    <source>
        <dbReference type="Google" id="ProtNLM"/>
    </source>
</evidence>
<dbReference type="InterPro" id="IPR007462">
    <property type="entry name" value="COV1-like"/>
</dbReference>
<name>A0A2A4X7V8_UNCAE</name>
<feature type="transmembrane region" description="Helical" evidence="1">
    <location>
        <begin position="57"/>
        <end position="81"/>
    </location>
</feature>
<dbReference type="PANTHER" id="PTHR31876">
    <property type="entry name" value="COV-LIKE PROTEIN 1"/>
    <property type="match status" value="1"/>
</dbReference>
<dbReference type="AlphaFoldDB" id="A0A2A4X7V8"/>
<dbReference type="Proteomes" id="UP000218775">
    <property type="component" value="Unassembled WGS sequence"/>
</dbReference>
<comment type="caution">
    <text evidence="2">The sequence shown here is derived from an EMBL/GenBank/DDBJ whole genome shotgun (WGS) entry which is preliminary data.</text>
</comment>
<keyword evidence="1" id="KW-1133">Transmembrane helix</keyword>
<organism evidence="2 3">
    <name type="scientific">Aerophobetes bacterium</name>
    <dbReference type="NCBI Taxonomy" id="2030807"/>
    <lineage>
        <taxon>Bacteria</taxon>
        <taxon>Candidatus Aerophobota</taxon>
    </lineage>
</organism>
<protein>
    <recommendedName>
        <fullName evidence="4">DUF502 domain-containing protein</fullName>
    </recommendedName>
</protein>
<dbReference type="PANTHER" id="PTHR31876:SF26">
    <property type="entry name" value="PROTEIN LIKE COV 2"/>
    <property type="match status" value="1"/>
</dbReference>
<accession>A0A2A4X7V8</accession>
<evidence type="ECO:0000313" key="3">
    <source>
        <dbReference type="Proteomes" id="UP000218775"/>
    </source>
</evidence>
<sequence length="226" mass="26072">MKMKRIFLAGLATILPIAITIFIVHFFVDLLTAPFLSIFEDLVFERNANFFSQHRHLLVFFSQIAIVISFLFLTFIVGIVGRRYLFSLVLRLSEKIVKRIPIVKTIYKITRDVTTNVFAGDNKNIFKERVLVPFPHDKTYAMGLMTDEAPEILQNSLNSKTKDKKKFYSIFVPTSPHPISGFLMLYSEEDIKTVDISTEDLFKFLLSCGMYDPKNQPDEPKSEKSQ</sequence>
<proteinExistence type="predicted"/>
<keyword evidence="1" id="KW-0472">Membrane</keyword>
<dbReference type="EMBL" id="NVUK01000001">
    <property type="protein sequence ID" value="PCI78752.1"/>
    <property type="molecule type" value="Genomic_DNA"/>
</dbReference>
<dbReference type="Pfam" id="PF04367">
    <property type="entry name" value="DUF502"/>
    <property type="match status" value="1"/>
</dbReference>